<accession>A0A2G9HBX4</accession>
<evidence type="ECO:0000256" key="1">
    <source>
        <dbReference type="ARBA" id="ARBA00009995"/>
    </source>
</evidence>
<dbReference type="FunFam" id="3.40.50.2000:FF:000037">
    <property type="entry name" value="Glycosyltransferase"/>
    <property type="match status" value="1"/>
</dbReference>
<evidence type="ECO:0000313" key="3">
    <source>
        <dbReference type="EMBL" id="PIN14963.1"/>
    </source>
</evidence>
<comment type="caution">
    <text evidence="3">The sequence shown here is derived from an EMBL/GenBank/DDBJ whole genome shotgun (WGS) entry which is preliminary data.</text>
</comment>
<name>A0A2G9HBX4_9LAMI</name>
<dbReference type="GO" id="GO:0035251">
    <property type="term" value="F:UDP-glucosyltransferase activity"/>
    <property type="evidence" value="ECO:0007669"/>
    <property type="project" value="InterPro"/>
</dbReference>
<proteinExistence type="inferred from homology"/>
<dbReference type="AlphaFoldDB" id="A0A2G9HBX4"/>
<keyword evidence="4" id="KW-1185">Reference proteome</keyword>
<protein>
    <submittedName>
        <fullName evidence="3">UDP-glucuronosyl and UDP-glucosyl transferase</fullName>
        <ecNumber evidence="3">2.4.1.273</ecNumber>
    </submittedName>
</protein>
<evidence type="ECO:0000256" key="2">
    <source>
        <dbReference type="ARBA" id="ARBA00022679"/>
    </source>
</evidence>
<dbReference type="OrthoDB" id="5835829at2759"/>
<keyword evidence="2 3" id="KW-0808">Transferase</keyword>
<dbReference type="GO" id="GO:0102241">
    <property type="term" value="F:soyasaponin III rhamnosyltransferase activity"/>
    <property type="evidence" value="ECO:0007669"/>
    <property type="project" value="UniProtKB-EC"/>
</dbReference>
<comment type="similarity">
    <text evidence="1">Belongs to the UDP-glycosyltransferase family.</text>
</comment>
<dbReference type="SUPFAM" id="SSF53756">
    <property type="entry name" value="UDP-Glycosyltransferase/glycogen phosphorylase"/>
    <property type="match status" value="1"/>
</dbReference>
<dbReference type="PANTHER" id="PTHR48049:SF138">
    <property type="entry name" value="UDP-GLYCOSYLTRANSFERASE 91C1"/>
    <property type="match status" value="1"/>
</dbReference>
<reference evidence="4" key="1">
    <citation type="journal article" date="2018" name="Gigascience">
        <title>Genome assembly of the Pink Ipe (Handroanthus impetiginosus, Bignoniaceae), a highly valued, ecologically keystone Neotropical timber forest tree.</title>
        <authorList>
            <person name="Silva-Junior O.B."/>
            <person name="Grattapaglia D."/>
            <person name="Novaes E."/>
            <person name="Collevatti R.G."/>
        </authorList>
    </citation>
    <scope>NUCLEOTIDE SEQUENCE [LARGE SCALE GENOMIC DNA]</scope>
    <source>
        <strain evidence="4">cv. UFG-1</strain>
    </source>
</reference>
<organism evidence="3 4">
    <name type="scientific">Handroanthus impetiginosus</name>
    <dbReference type="NCBI Taxonomy" id="429701"/>
    <lineage>
        <taxon>Eukaryota</taxon>
        <taxon>Viridiplantae</taxon>
        <taxon>Streptophyta</taxon>
        <taxon>Embryophyta</taxon>
        <taxon>Tracheophyta</taxon>
        <taxon>Spermatophyta</taxon>
        <taxon>Magnoliopsida</taxon>
        <taxon>eudicotyledons</taxon>
        <taxon>Gunneridae</taxon>
        <taxon>Pentapetalae</taxon>
        <taxon>asterids</taxon>
        <taxon>lamiids</taxon>
        <taxon>Lamiales</taxon>
        <taxon>Bignoniaceae</taxon>
        <taxon>Crescentiina</taxon>
        <taxon>Tabebuia alliance</taxon>
        <taxon>Handroanthus</taxon>
    </lineage>
</organism>
<keyword evidence="3" id="KW-0328">Glycosyltransferase</keyword>
<dbReference type="InterPro" id="IPR002213">
    <property type="entry name" value="UDP_glucos_trans"/>
</dbReference>
<dbReference type="Gene3D" id="3.40.50.2000">
    <property type="entry name" value="Glycogen Phosphorylase B"/>
    <property type="match status" value="2"/>
</dbReference>
<dbReference type="CDD" id="cd03784">
    <property type="entry name" value="GT1_Gtf-like"/>
    <property type="match status" value="1"/>
</dbReference>
<evidence type="ECO:0000313" key="4">
    <source>
        <dbReference type="Proteomes" id="UP000231279"/>
    </source>
</evidence>
<dbReference type="PANTHER" id="PTHR48049">
    <property type="entry name" value="GLYCOSYLTRANSFERASE"/>
    <property type="match status" value="1"/>
</dbReference>
<dbReference type="InterPro" id="IPR050481">
    <property type="entry name" value="UDP-glycosyltransf_plant"/>
</dbReference>
<dbReference type="EC" id="2.4.1.273" evidence="3"/>
<gene>
    <name evidence="3" type="ORF">CDL12_12407</name>
</gene>
<sequence>MEEEQEQGKVLHIVMFPWLAIGHLRPFFNLSIHLAQKGHIISFISSPRNLQRIPKIPKNLSHLINLISFPLPEVENLEPEAESSMDVPHFKQQLLKIAHDLLEPSVRSFLENANPQPDWIVYDYASHWLPRIAEELGVSRAFFSLFTAAFMAFLGPPSALMSEEFKRSTAEDYAVVPDWIPFPSNMAFRLHEMSMNFEKEAGHVYDSGTSDPIRFGLCIAGSDIVIFRSCVEFEPEWFYLVHQLYQKLIIPVGVLPMEDEDEEDDKESSEWVRIKDFLDLQKENSVVYVALGTEATLSQKEVHELALGLEQCGFPFFWVISRNFPLDMLPDGYCDRVKDRGMVYTKWAPQVKILSHRSVRGFLTHCGWNSASEGLHFGRVLILFPIMNDQGLNARLLEEKKVGVEIQRNEKDGSFTSRSVVEVVVFAMVCEEGRKVRENARKMKELFGDKKKNNCYIDGLVHHMVQTRARKSNKDGLELSPYSIAA</sequence>
<dbReference type="Proteomes" id="UP000231279">
    <property type="component" value="Unassembled WGS sequence"/>
</dbReference>
<dbReference type="EMBL" id="NKXS01002181">
    <property type="protein sequence ID" value="PIN14963.1"/>
    <property type="molecule type" value="Genomic_DNA"/>
</dbReference>
<dbReference type="Pfam" id="PF00201">
    <property type="entry name" value="UDPGT"/>
    <property type="match status" value="1"/>
</dbReference>